<name>A0ABR7Q590_9FLAO</name>
<dbReference type="NCBIfam" id="NF038153">
    <property type="entry name" value="lant_leader_L1a"/>
    <property type="match status" value="1"/>
</dbReference>
<sequence length="74" mass="8173">MKKKEFNSKLQLGKNVISNLQASAINGGTDIPLPVTTIIITIKTQYRLCTHIATCNCSMHCVTEDDACKTERDC</sequence>
<dbReference type="InterPro" id="IPR058238">
    <property type="entry name" value="Lant_leader_dom"/>
</dbReference>
<organism evidence="1 2">
    <name type="scientific">Kordia aestuariivivens</name>
    <dbReference type="NCBI Taxonomy" id="2759037"/>
    <lineage>
        <taxon>Bacteria</taxon>
        <taxon>Pseudomonadati</taxon>
        <taxon>Bacteroidota</taxon>
        <taxon>Flavobacteriia</taxon>
        <taxon>Flavobacteriales</taxon>
        <taxon>Flavobacteriaceae</taxon>
        <taxon>Kordia</taxon>
    </lineage>
</organism>
<evidence type="ECO:0000313" key="2">
    <source>
        <dbReference type="Proteomes" id="UP000619238"/>
    </source>
</evidence>
<proteinExistence type="predicted"/>
<keyword evidence="2" id="KW-1185">Reference proteome</keyword>
<reference evidence="1 2" key="1">
    <citation type="submission" date="2020-07" db="EMBL/GenBank/DDBJ databases">
        <title>Description of Kordia aestuariivivens sp. nov., isolated from a tidal flat.</title>
        <authorList>
            <person name="Park S."/>
            <person name="Yoon J.-H."/>
        </authorList>
    </citation>
    <scope>NUCLEOTIDE SEQUENCE [LARGE SCALE GENOMIC DNA]</scope>
    <source>
        <strain evidence="1 2">YSTF-M3</strain>
    </source>
</reference>
<dbReference type="RefSeq" id="WP_187560775.1">
    <property type="nucleotide sequence ID" value="NZ_JACGWS010000002.1"/>
</dbReference>
<evidence type="ECO:0000313" key="1">
    <source>
        <dbReference type="EMBL" id="MBC8753734.1"/>
    </source>
</evidence>
<comment type="caution">
    <text evidence="1">The sequence shown here is derived from an EMBL/GenBank/DDBJ whole genome shotgun (WGS) entry which is preliminary data.</text>
</comment>
<accession>A0ABR7Q590</accession>
<evidence type="ECO:0008006" key="3">
    <source>
        <dbReference type="Google" id="ProtNLM"/>
    </source>
</evidence>
<dbReference type="Proteomes" id="UP000619238">
    <property type="component" value="Unassembled WGS sequence"/>
</dbReference>
<dbReference type="EMBL" id="JACGWS010000002">
    <property type="protein sequence ID" value="MBC8753734.1"/>
    <property type="molecule type" value="Genomic_DNA"/>
</dbReference>
<protein>
    <recommendedName>
        <fullName evidence="3">Class I lanthipeptide</fullName>
    </recommendedName>
</protein>
<gene>
    <name evidence="1" type="ORF">H2O64_03575</name>
</gene>